<dbReference type="GO" id="GO:0032259">
    <property type="term" value="P:methylation"/>
    <property type="evidence" value="ECO:0007669"/>
    <property type="project" value="UniProtKB-KW"/>
</dbReference>
<dbReference type="Gene3D" id="3.40.50.150">
    <property type="entry name" value="Vaccinia Virus protein VP39"/>
    <property type="match status" value="1"/>
</dbReference>
<sequence>MNPAGPPSDGWAESAGAWIADMGEEGDFGRRFVLDEPMLRLATAAAPATALDVGCGEGRFCRMLRANGIATVGVDPTEALIDRARARDPAGDYRLGRGEALDLPDAGFDLVVSYLSLIDMPDVAAAIAEMARVLRPGGTLLIANLNGFNTAGQTLGWMQDLSGNSHFGMDHYLDERADWIEWRGIRVQNWHRPLGRYMELLLGAGLTLTHFSEPAPTGGDARRVKRYRRAPWFLVMAWTRPGV</sequence>
<organism evidence="2 3">
    <name type="scientific">Sphingomonas naphthae</name>
    <dbReference type="NCBI Taxonomy" id="1813468"/>
    <lineage>
        <taxon>Bacteria</taxon>
        <taxon>Pseudomonadati</taxon>
        <taxon>Pseudomonadota</taxon>
        <taxon>Alphaproteobacteria</taxon>
        <taxon>Sphingomonadales</taxon>
        <taxon>Sphingomonadaceae</taxon>
        <taxon>Sphingomonas</taxon>
    </lineage>
</organism>
<dbReference type="RefSeq" id="WP_273687849.1">
    <property type="nucleotide sequence ID" value="NZ_CP117411.1"/>
</dbReference>
<name>A0ABY7TMT6_9SPHN</name>
<dbReference type="InterPro" id="IPR050508">
    <property type="entry name" value="Methyltransf_Superfamily"/>
</dbReference>
<dbReference type="PANTHER" id="PTHR42912">
    <property type="entry name" value="METHYLTRANSFERASE"/>
    <property type="match status" value="1"/>
</dbReference>
<dbReference type="EMBL" id="CP117411">
    <property type="protein sequence ID" value="WCT73544.1"/>
    <property type="molecule type" value="Genomic_DNA"/>
</dbReference>
<proteinExistence type="predicted"/>
<dbReference type="GO" id="GO:0008168">
    <property type="term" value="F:methyltransferase activity"/>
    <property type="evidence" value="ECO:0007669"/>
    <property type="project" value="UniProtKB-KW"/>
</dbReference>
<keyword evidence="2" id="KW-0808">Transferase</keyword>
<dbReference type="InterPro" id="IPR029063">
    <property type="entry name" value="SAM-dependent_MTases_sf"/>
</dbReference>
<evidence type="ECO:0000313" key="2">
    <source>
        <dbReference type="EMBL" id="WCT73544.1"/>
    </source>
</evidence>
<evidence type="ECO:0000259" key="1">
    <source>
        <dbReference type="Pfam" id="PF08241"/>
    </source>
</evidence>
<accession>A0ABY7TMT6</accession>
<keyword evidence="3" id="KW-1185">Reference proteome</keyword>
<feature type="domain" description="Methyltransferase type 11" evidence="1">
    <location>
        <begin position="51"/>
        <end position="142"/>
    </location>
</feature>
<dbReference type="CDD" id="cd02440">
    <property type="entry name" value="AdoMet_MTases"/>
    <property type="match status" value="1"/>
</dbReference>
<keyword evidence="2" id="KW-0489">Methyltransferase</keyword>
<evidence type="ECO:0000313" key="3">
    <source>
        <dbReference type="Proteomes" id="UP001220395"/>
    </source>
</evidence>
<dbReference type="Pfam" id="PF08241">
    <property type="entry name" value="Methyltransf_11"/>
    <property type="match status" value="1"/>
</dbReference>
<dbReference type="SUPFAM" id="SSF53335">
    <property type="entry name" value="S-adenosyl-L-methionine-dependent methyltransferases"/>
    <property type="match status" value="1"/>
</dbReference>
<protein>
    <submittedName>
        <fullName evidence="2">Class I SAM-dependent methyltransferase</fullName>
    </submittedName>
</protein>
<gene>
    <name evidence="2" type="ORF">PQ455_18365</name>
</gene>
<dbReference type="Proteomes" id="UP001220395">
    <property type="component" value="Chromosome"/>
</dbReference>
<reference evidence="2 3" key="1">
    <citation type="submission" date="2023-02" db="EMBL/GenBank/DDBJ databases">
        <title>Genome sequence of Sphingomonas naphthae.</title>
        <authorList>
            <person name="Kim S."/>
            <person name="Heo J."/>
            <person name="Kwon S.-W."/>
        </authorList>
    </citation>
    <scope>NUCLEOTIDE SEQUENCE [LARGE SCALE GENOMIC DNA]</scope>
    <source>
        <strain evidence="2 3">KACC 18716</strain>
    </source>
</reference>
<dbReference type="InterPro" id="IPR013216">
    <property type="entry name" value="Methyltransf_11"/>
</dbReference>